<evidence type="ECO:0000313" key="3">
    <source>
        <dbReference type="EMBL" id="CAB5170755.1"/>
    </source>
</evidence>
<proteinExistence type="predicted"/>
<name>A0A6J7W8Q7_9CAUD</name>
<reference evidence="3" key="1">
    <citation type="submission" date="2020-05" db="EMBL/GenBank/DDBJ databases">
        <authorList>
            <person name="Chiriac C."/>
            <person name="Salcher M."/>
            <person name="Ghai R."/>
            <person name="Kavagutti S V."/>
        </authorList>
    </citation>
    <scope>NUCLEOTIDE SEQUENCE</scope>
</reference>
<sequence>MNFTDKEIDEMIKGVFDGEITKENLPENLYTAIAEFLQGGLYKGFGGSVADFGGTDLNLLQELRTNIYMFSAAKTYQEVRTMTDLMYEGDNLKPFKDFYEDARGLYDTYNKNYAETEYNTAVASAEMGAKWNEIVKDADLFPLLKMTVVEDAQTTEICEPLDGIVLPINDPFWDEFYPPNHWNCRSTVLQLDEGEVSSKAEVEKAKEHADEDMQDVFKMNVGKDEYVFSPEHPYFTSVPKEDREFAKENFGLPMPEDLSVIMPKNTKQAKEFIAGAISEFSGLNVAKVSISSELNIEQLGERYKTIKSLFQEYKVNPVISRENEIKVTLKSTKSAYGFIKHYGNGTITEINFGDKYANDKSRIFDPLFKGLRAKSRVDEKNLPIATTVHEFTHVLGIDSNIRSDKAPQWLKDFFTELKEVKNNYIEELLKYSRAGEMGLLNEYSLGKYASTNINEFMAEGFTEYKLSSTPSKYALKVGNLIDKYFKR</sequence>
<accession>A0A6J7W8Q7</accession>
<evidence type="ECO:0000313" key="2">
    <source>
        <dbReference type="EMBL" id="CAB4126210.1"/>
    </source>
</evidence>
<feature type="domain" description="Phage head morphogenesis" evidence="1">
    <location>
        <begin position="85"/>
        <end position="188"/>
    </location>
</feature>
<protein>
    <submittedName>
        <fullName evidence="3">Phage head morphogenesis domain</fullName>
    </submittedName>
</protein>
<gene>
    <name evidence="3" type="ORF">UFOVP153_38</name>
    <name evidence="2" type="ORF">UFOVP69_20</name>
</gene>
<dbReference type="Pfam" id="PF04233">
    <property type="entry name" value="Phage_Mu_F"/>
    <property type="match status" value="1"/>
</dbReference>
<dbReference type="InterPro" id="IPR006528">
    <property type="entry name" value="Phage_head_morphogenesis_dom"/>
</dbReference>
<organism evidence="3">
    <name type="scientific">uncultured Caudovirales phage</name>
    <dbReference type="NCBI Taxonomy" id="2100421"/>
    <lineage>
        <taxon>Viruses</taxon>
        <taxon>Duplodnaviria</taxon>
        <taxon>Heunggongvirae</taxon>
        <taxon>Uroviricota</taxon>
        <taxon>Caudoviricetes</taxon>
        <taxon>Peduoviridae</taxon>
        <taxon>Maltschvirus</taxon>
        <taxon>Maltschvirus maltsch</taxon>
    </lineage>
</organism>
<dbReference type="NCBIfam" id="TIGR01641">
    <property type="entry name" value="phageSPP1_gp7"/>
    <property type="match status" value="1"/>
</dbReference>
<dbReference type="EMBL" id="LR798204">
    <property type="protein sequence ID" value="CAB5170755.1"/>
    <property type="molecule type" value="Genomic_DNA"/>
</dbReference>
<dbReference type="EMBL" id="LR796194">
    <property type="protein sequence ID" value="CAB4126210.1"/>
    <property type="molecule type" value="Genomic_DNA"/>
</dbReference>
<evidence type="ECO:0000259" key="1">
    <source>
        <dbReference type="Pfam" id="PF04233"/>
    </source>
</evidence>